<feature type="domain" description="AMP-binding enzyme C-terminal" evidence="2">
    <location>
        <begin position="484"/>
        <end position="567"/>
    </location>
</feature>
<dbReference type="Gene3D" id="3.30.300.30">
    <property type="match status" value="1"/>
</dbReference>
<evidence type="ECO:0000259" key="2">
    <source>
        <dbReference type="Pfam" id="PF13193"/>
    </source>
</evidence>
<keyword evidence="4" id="KW-1185">Reference proteome</keyword>
<dbReference type="SUPFAM" id="SSF56801">
    <property type="entry name" value="Acetyl-CoA synthetase-like"/>
    <property type="match status" value="1"/>
</dbReference>
<evidence type="ECO:0000313" key="4">
    <source>
        <dbReference type="Proteomes" id="UP001218218"/>
    </source>
</evidence>
<reference evidence="3" key="1">
    <citation type="submission" date="2023-03" db="EMBL/GenBank/DDBJ databases">
        <title>Massive genome expansion in bonnet fungi (Mycena s.s.) driven by repeated elements and novel gene families across ecological guilds.</title>
        <authorList>
            <consortium name="Lawrence Berkeley National Laboratory"/>
            <person name="Harder C.B."/>
            <person name="Miyauchi S."/>
            <person name="Viragh M."/>
            <person name="Kuo A."/>
            <person name="Thoen E."/>
            <person name="Andreopoulos B."/>
            <person name="Lu D."/>
            <person name="Skrede I."/>
            <person name="Drula E."/>
            <person name="Henrissat B."/>
            <person name="Morin E."/>
            <person name="Kohler A."/>
            <person name="Barry K."/>
            <person name="LaButti K."/>
            <person name="Morin E."/>
            <person name="Salamov A."/>
            <person name="Lipzen A."/>
            <person name="Mereny Z."/>
            <person name="Hegedus B."/>
            <person name="Baldrian P."/>
            <person name="Stursova M."/>
            <person name="Weitz H."/>
            <person name="Taylor A."/>
            <person name="Grigoriev I.V."/>
            <person name="Nagy L.G."/>
            <person name="Martin F."/>
            <person name="Kauserud H."/>
        </authorList>
    </citation>
    <scope>NUCLEOTIDE SEQUENCE</scope>
    <source>
        <strain evidence="3">CBHHK002</strain>
    </source>
</reference>
<dbReference type="InterPro" id="IPR045851">
    <property type="entry name" value="AMP-bd_C_sf"/>
</dbReference>
<dbReference type="InterPro" id="IPR020845">
    <property type="entry name" value="AMP-binding_CS"/>
</dbReference>
<dbReference type="InterPro" id="IPR025110">
    <property type="entry name" value="AMP-bd_C"/>
</dbReference>
<protein>
    <recommendedName>
        <fullName evidence="5">4-coumarate--CoA ligase</fullName>
    </recommendedName>
</protein>
<evidence type="ECO:0000259" key="1">
    <source>
        <dbReference type="Pfam" id="PF00501"/>
    </source>
</evidence>
<feature type="domain" description="AMP-dependent synthetase/ligase" evidence="1">
    <location>
        <begin position="49"/>
        <end position="433"/>
    </location>
</feature>
<organism evidence="3 4">
    <name type="scientific">Mycena albidolilacea</name>
    <dbReference type="NCBI Taxonomy" id="1033008"/>
    <lineage>
        <taxon>Eukaryota</taxon>
        <taxon>Fungi</taxon>
        <taxon>Dikarya</taxon>
        <taxon>Basidiomycota</taxon>
        <taxon>Agaricomycotina</taxon>
        <taxon>Agaricomycetes</taxon>
        <taxon>Agaricomycetidae</taxon>
        <taxon>Agaricales</taxon>
        <taxon>Marasmiineae</taxon>
        <taxon>Mycenaceae</taxon>
        <taxon>Mycena</taxon>
    </lineage>
</organism>
<dbReference type="PANTHER" id="PTHR24096">
    <property type="entry name" value="LONG-CHAIN-FATTY-ACID--COA LIGASE"/>
    <property type="match status" value="1"/>
</dbReference>
<dbReference type="PANTHER" id="PTHR24096:SF422">
    <property type="entry name" value="BCDNA.GH02901"/>
    <property type="match status" value="1"/>
</dbReference>
<dbReference type="Pfam" id="PF00501">
    <property type="entry name" value="AMP-binding"/>
    <property type="match status" value="1"/>
</dbReference>
<sequence length="589" mass="63401">MFYPRPLLFCQVQCTQRDFRSPDSESRYTHTMSLYDFMFSESSTLEQPWFIDAETGYTLTGSDIKTRTDALAQGLNSQLGLGLSPTGSDLNYGIREVVGIVTPNSVDFATIVWACHKLGCTVASINGASTVDELKHQFSLSGTGTVFADEECLERVIAAAVACDIPTSRIVVISSTEEFVLPENSQGVGYLTMAKLTRLGERESSSTPPVVFESHSSPIAFLCFSSGTTGLPKAVILPHSAIIANIIQLKNASVPTGRMASGDKALAVIPLSHIFGLVTLVHTCPHLGIASVVFKSMPTFDILLDAIVRLRIGHFFLVPSLVHAFVKHPATIKYDLGFFKSAMIAAAPLDGEMESAFQKIGGPDFLVTQVFGMTECGGMITGLPFGVCPRPGFVGTLLSSTEAKVVDENGYPLPPGQRGHLCVRGPQLCLGYLNNAQATQDAFDADGFLLTGDIADMSVDGFFRIVDRAKRMIKNKGYQVSPAELEAHLLGLEVVADAGVIGRPDDRCGEVPVAFVVLSASGSHKASQNAEIVKEAIKISVQEVKSPFKWLHAVYFVQTIPRLPSGKIIVARLRQILESAVPGDVDQRV</sequence>
<evidence type="ECO:0008006" key="5">
    <source>
        <dbReference type="Google" id="ProtNLM"/>
    </source>
</evidence>
<dbReference type="InterPro" id="IPR000873">
    <property type="entry name" value="AMP-dep_synth/lig_dom"/>
</dbReference>
<accession>A0AAD6Z262</accession>
<dbReference type="AlphaFoldDB" id="A0AAD6Z262"/>
<name>A0AAD6Z262_9AGAR</name>
<dbReference type="PROSITE" id="PS00455">
    <property type="entry name" value="AMP_BINDING"/>
    <property type="match status" value="1"/>
</dbReference>
<dbReference type="Pfam" id="PF13193">
    <property type="entry name" value="AMP-binding_C"/>
    <property type="match status" value="1"/>
</dbReference>
<dbReference type="EMBL" id="JARIHO010000101">
    <property type="protein sequence ID" value="KAJ7304540.1"/>
    <property type="molecule type" value="Genomic_DNA"/>
</dbReference>
<comment type="caution">
    <text evidence="3">The sequence shown here is derived from an EMBL/GenBank/DDBJ whole genome shotgun (WGS) entry which is preliminary data.</text>
</comment>
<dbReference type="GO" id="GO:0016405">
    <property type="term" value="F:CoA-ligase activity"/>
    <property type="evidence" value="ECO:0007669"/>
    <property type="project" value="TreeGrafter"/>
</dbReference>
<dbReference type="InterPro" id="IPR042099">
    <property type="entry name" value="ANL_N_sf"/>
</dbReference>
<proteinExistence type="predicted"/>
<gene>
    <name evidence="3" type="ORF">DFH08DRAFT_51865</name>
</gene>
<dbReference type="Proteomes" id="UP001218218">
    <property type="component" value="Unassembled WGS sequence"/>
</dbReference>
<dbReference type="Gene3D" id="3.40.50.12780">
    <property type="entry name" value="N-terminal domain of ligase-like"/>
    <property type="match status" value="1"/>
</dbReference>
<evidence type="ECO:0000313" key="3">
    <source>
        <dbReference type="EMBL" id="KAJ7304540.1"/>
    </source>
</evidence>